<gene>
    <name evidence="2" type="ORF">B5M47_01760</name>
</gene>
<dbReference type="EMBL" id="MZGJ01000007">
    <property type="protein sequence ID" value="OQX51146.1"/>
    <property type="molecule type" value="Genomic_DNA"/>
</dbReference>
<dbReference type="InterPro" id="IPR025420">
    <property type="entry name" value="DUF4143"/>
</dbReference>
<dbReference type="PANTHER" id="PTHR43566">
    <property type="entry name" value="CONSERVED PROTEIN"/>
    <property type="match status" value="1"/>
</dbReference>
<protein>
    <recommendedName>
        <fullName evidence="1">AAA+ ATPase domain-containing protein</fullName>
    </recommendedName>
</protein>
<reference evidence="3" key="1">
    <citation type="submission" date="2017-03" db="EMBL/GenBank/DDBJ databases">
        <title>Novel pathways for hydrocarbon cycling and metabolic interdependencies in hydrothermal sediment communities.</title>
        <authorList>
            <person name="Dombrowski N."/>
            <person name="Seitz K."/>
            <person name="Teske A."/>
            <person name="Baker B."/>
        </authorList>
    </citation>
    <scope>NUCLEOTIDE SEQUENCE [LARGE SCALE GENOMIC DNA]</scope>
</reference>
<dbReference type="InterPro" id="IPR041682">
    <property type="entry name" value="AAA_14"/>
</dbReference>
<accession>A0A1W9NYC3</accession>
<dbReference type="SUPFAM" id="SSF52540">
    <property type="entry name" value="P-loop containing nucleoside triphosphate hydrolases"/>
    <property type="match status" value="1"/>
</dbReference>
<dbReference type="SMART" id="SM00382">
    <property type="entry name" value="AAA"/>
    <property type="match status" value="1"/>
</dbReference>
<organism evidence="2 3">
    <name type="scientific">candidate division CPR3 bacterium 4484_211</name>
    <dbReference type="NCBI Taxonomy" id="1968527"/>
    <lineage>
        <taxon>Bacteria</taxon>
        <taxon>Bacteria division CPR3</taxon>
    </lineage>
</organism>
<evidence type="ECO:0000313" key="2">
    <source>
        <dbReference type="EMBL" id="OQX51146.1"/>
    </source>
</evidence>
<comment type="caution">
    <text evidence="2">The sequence shown here is derived from an EMBL/GenBank/DDBJ whole genome shotgun (WGS) entry which is preliminary data.</text>
</comment>
<dbReference type="Pfam" id="PF13635">
    <property type="entry name" value="DUF4143"/>
    <property type="match status" value="1"/>
</dbReference>
<dbReference type="InterPro" id="IPR003593">
    <property type="entry name" value="AAA+_ATPase"/>
</dbReference>
<dbReference type="STRING" id="1968527.B5M47_01760"/>
<dbReference type="InterPro" id="IPR027417">
    <property type="entry name" value="P-loop_NTPase"/>
</dbReference>
<sequence>MSNNTLAKNGYVSREIEAEIEKLLPLPQIIALVGPRRSGKTTLLLRLQKKLKKASYLSFEDREVLTLFEQDIKNFAKIYLERETQYLFLDEFHYAQKGGKNLKYLFDYYPNKKIIISGSSTADLTIRAIKFLVGRVLVLTLYPFSFGEFLSTKDREICTIWETTSAKELGSSPLKEKLKQIFEEYLVFGGYPEVVLQKDEETKKTLLNNIYSILFLREIKDFLTLSEDYKLKNLIQALALQIGNIVNYQELGQISGLDYKTLKRYLNFLEKVFLCQLIPPFFTNKRKELVKAPKVYFWDNGLANSVIKNFSPLSQRPNAGAILENAAFGILDRETEVKFWRTKAKAEVDFILEGPGGPIPVEIKLGIKTPKISSSLRSFIKTYQPKKAIVGTLSFWGKRFINQTQVLFQPLWKFDIQDALTN</sequence>
<feature type="domain" description="AAA+ ATPase" evidence="1">
    <location>
        <begin position="26"/>
        <end position="143"/>
    </location>
</feature>
<name>A0A1W9NYC3_UNCC3</name>
<evidence type="ECO:0000259" key="1">
    <source>
        <dbReference type="SMART" id="SM00382"/>
    </source>
</evidence>
<dbReference type="Pfam" id="PF13173">
    <property type="entry name" value="AAA_14"/>
    <property type="match status" value="1"/>
</dbReference>
<dbReference type="Proteomes" id="UP000192520">
    <property type="component" value="Unassembled WGS sequence"/>
</dbReference>
<evidence type="ECO:0000313" key="3">
    <source>
        <dbReference type="Proteomes" id="UP000192520"/>
    </source>
</evidence>
<dbReference type="PANTHER" id="PTHR43566:SF1">
    <property type="entry name" value="AAA+ ATPASE DOMAIN-CONTAINING PROTEIN"/>
    <property type="match status" value="1"/>
</dbReference>
<proteinExistence type="predicted"/>
<dbReference type="AlphaFoldDB" id="A0A1W9NYC3"/>
<dbReference type="Gene3D" id="3.40.50.300">
    <property type="entry name" value="P-loop containing nucleotide triphosphate hydrolases"/>
    <property type="match status" value="1"/>
</dbReference>